<feature type="transmembrane region" description="Helical" evidence="6">
    <location>
        <begin position="122"/>
        <end position="141"/>
    </location>
</feature>
<dbReference type="STRING" id="1676925.ENSPKIP00000035631"/>
<dbReference type="RefSeq" id="XP_023691449.1">
    <property type="nucleotide sequence ID" value="XM_023835681.2"/>
</dbReference>
<dbReference type="Pfam" id="PF15099">
    <property type="entry name" value="PIRT"/>
    <property type="match status" value="1"/>
</dbReference>
<keyword evidence="2 6" id="KW-0812">Transmembrane</keyword>
<dbReference type="KEGG" id="pki:111856055"/>
<evidence type="ECO:0000313" key="8">
    <source>
        <dbReference type="Proteomes" id="UP000261540"/>
    </source>
</evidence>
<reference evidence="7" key="1">
    <citation type="submission" date="2025-05" db="UniProtKB">
        <authorList>
            <consortium name="Ensembl"/>
        </authorList>
    </citation>
    <scope>IDENTIFICATION</scope>
</reference>
<name>A0A3B3SZW1_9TELE</name>
<dbReference type="GO" id="GO:1902936">
    <property type="term" value="F:phosphatidylinositol bisphosphate binding"/>
    <property type="evidence" value="ECO:0007669"/>
    <property type="project" value="TreeGrafter"/>
</dbReference>
<comment type="subcellular location">
    <subcellularLocation>
        <location evidence="1">Membrane</location>
        <topology evidence="1">Multi-pass membrane protein</topology>
    </subcellularLocation>
</comment>
<evidence type="ECO:0000256" key="6">
    <source>
        <dbReference type="SAM" id="Phobius"/>
    </source>
</evidence>
<evidence type="ECO:0000256" key="1">
    <source>
        <dbReference type="ARBA" id="ARBA00004141"/>
    </source>
</evidence>
<keyword evidence="8" id="KW-1185">Reference proteome</keyword>
<feature type="compositionally biased region" description="Polar residues" evidence="5">
    <location>
        <begin position="16"/>
        <end position="25"/>
    </location>
</feature>
<dbReference type="Ensembl" id="ENSPKIT00000016564.1">
    <property type="protein sequence ID" value="ENSPKIP00000035631.1"/>
    <property type="gene ID" value="ENSPKIG00000014509.1"/>
</dbReference>
<feature type="transmembrane region" description="Helical" evidence="6">
    <location>
        <begin position="87"/>
        <end position="110"/>
    </location>
</feature>
<dbReference type="PANTHER" id="PTHR16100:SF4">
    <property type="entry name" value="PHOSPHOINOSITIDE-INTERACTING PROTEIN"/>
    <property type="match status" value="1"/>
</dbReference>
<evidence type="ECO:0000256" key="3">
    <source>
        <dbReference type="ARBA" id="ARBA00022989"/>
    </source>
</evidence>
<organism evidence="7 8">
    <name type="scientific">Paramormyrops kingsleyae</name>
    <dbReference type="NCBI Taxonomy" id="1676925"/>
    <lineage>
        <taxon>Eukaryota</taxon>
        <taxon>Metazoa</taxon>
        <taxon>Chordata</taxon>
        <taxon>Craniata</taxon>
        <taxon>Vertebrata</taxon>
        <taxon>Euteleostomi</taxon>
        <taxon>Actinopterygii</taxon>
        <taxon>Neopterygii</taxon>
        <taxon>Teleostei</taxon>
        <taxon>Osteoglossocephala</taxon>
        <taxon>Osteoglossomorpha</taxon>
        <taxon>Osteoglossiformes</taxon>
        <taxon>Mormyridae</taxon>
        <taxon>Paramormyrops</taxon>
    </lineage>
</organism>
<dbReference type="GeneTree" id="ENSGT01150000289207"/>
<dbReference type="Proteomes" id="UP000261540">
    <property type="component" value="Unplaced"/>
</dbReference>
<dbReference type="GeneID" id="111856055"/>
<dbReference type="GO" id="GO:0044325">
    <property type="term" value="F:transmembrane transporter binding"/>
    <property type="evidence" value="ECO:0007669"/>
    <property type="project" value="TreeGrafter"/>
</dbReference>
<keyword evidence="4 6" id="KW-0472">Membrane</keyword>
<evidence type="ECO:0000256" key="2">
    <source>
        <dbReference type="ARBA" id="ARBA00022692"/>
    </source>
</evidence>
<feature type="region of interest" description="Disordered" evidence="5">
    <location>
        <begin position="145"/>
        <end position="165"/>
    </location>
</feature>
<feature type="region of interest" description="Disordered" evidence="5">
    <location>
        <begin position="1"/>
        <end position="34"/>
    </location>
</feature>
<proteinExistence type="predicted"/>
<dbReference type="Ensembl" id="ENSPKIT00000016559.1">
    <property type="protein sequence ID" value="ENSPKIP00000035626.1"/>
    <property type="gene ID" value="ENSPKIG00000014509.1"/>
</dbReference>
<dbReference type="PANTHER" id="PTHR16100">
    <property type="entry name" value="PHOSPHOINOSITIDE-INTERACTING PROTEIN FAMILY MEMBER"/>
    <property type="match status" value="1"/>
</dbReference>
<protein>
    <submittedName>
        <fullName evidence="7">Phosphoinositide interacting regulator of transient receptor potential channels</fullName>
    </submittedName>
</protein>
<evidence type="ECO:0000256" key="4">
    <source>
        <dbReference type="ARBA" id="ARBA00023136"/>
    </source>
</evidence>
<dbReference type="InterPro" id="IPR028068">
    <property type="entry name" value="PIRT"/>
</dbReference>
<keyword evidence="3 6" id="KW-1133">Transmembrane helix</keyword>
<evidence type="ECO:0000256" key="5">
    <source>
        <dbReference type="SAM" id="MobiDB-lite"/>
    </source>
</evidence>
<dbReference type="AlphaFoldDB" id="A0A3B3SZW1"/>
<dbReference type="GO" id="GO:0005886">
    <property type="term" value="C:plasma membrane"/>
    <property type="evidence" value="ECO:0007669"/>
    <property type="project" value="TreeGrafter"/>
</dbReference>
<accession>A0A3B3SZW1</accession>
<dbReference type="OrthoDB" id="9905550at2759"/>
<sequence>MAGAETCFQKERQDSRVTPLQTRGEAQQGELEMEASPVKVQSEPVCQASCDQVNPQPETTIFSLSQSESVWTAEKSHSTCEIYRHSILLMSVGGSVLFCGSVISALYFGVRTQQVASIMGPVLVSVGLMVLVVGLVLVPIIKQDQKPPPPVKRKQSYPRQPIFNL</sequence>
<evidence type="ECO:0000313" key="7">
    <source>
        <dbReference type="Ensembl" id="ENSPKIP00000035626.1"/>
    </source>
</evidence>